<evidence type="ECO:0000259" key="7">
    <source>
        <dbReference type="PROSITE" id="PS50109"/>
    </source>
</evidence>
<gene>
    <name evidence="8" type="ORF">D7004_14385</name>
</gene>
<keyword evidence="4" id="KW-0808">Transferase</keyword>
<organism evidence="8 9">
    <name type="scientific">Pedobacter jejuensis</name>
    <dbReference type="NCBI Taxonomy" id="1268550"/>
    <lineage>
        <taxon>Bacteria</taxon>
        <taxon>Pseudomonadati</taxon>
        <taxon>Bacteroidota</taxon>
        <taxon>Sphingobacteriia</taxon>
        <taxon>Sphingobacteriales</taxon>
        <taxon>Sphingobacteriaceae</taxon>
        <taxon>Pedobacter</taxon>
    </lineage>
</organism>
<comment type="caution">
    <text evidence="8">The sequence shown here is derived from an EMBL/GenBank/DDBJ whole genome shotgun (WGS) entry which is preliminary data.</text>
</comment>
<dbReference type="PRINTS" id="PR00344">
    <property type="entry name" value="BCTRLSENSOR"/>
</dbReference>
<dbReference type="PROSITE" id="PS50109">
    <property type="entry name" value="HIS_KIN"/>
    <property type="match status" value="1"/>
</dbReference>
<dbReference type="SUPFAM" id="SSF55874">
    <property type="entry name" value="ATPase domain of HSP90 chaperone/DNA topoisomerase II/histidine kinase"/>
    <property type="match status" value="1"/>
</dbReference>
<dbReference type="EMBL" id="RBEE01000041">
    <property type="protein sequence ID" value="RNL51422.1"/>
    <property type="molecule type" value="Genomic_DNA"/>
</dbReference>
<dbReference type="Pfam" id="PF02518">
    <property type="entry name" value="HATPase_c"/>
    <property type="match status" value="1"/>
</dbReference>
<dbReference type="InterPro" id="IPR005467">
    <property type="entry name" value="His_kinase_dom"/>
</dbReference>
<keyword evidence="8" id="KW-0547">Nucleotide-binding</keyword>
<keyword evidence="8" id="KW-0067">ATP-binding</keyword>
<evidence type="ECO:0000256" key="2">
    <source>
        <dbReference type="ARBA" id="ARBA00012438"/>
    </source>
</evidence>
<feature type="domain" description="Histidine kinase" evidence="7">
    <location>
        <begin position="1"/>
        <end position="106"/>
    </location>
</feature>
<dbReference type="PANTHER" id="PTHR43711">
    <property type="entry name" value="TWO-COMPONENT HISTIDINE KINASE"/>
    <property type="match status" value="1"/>
</dbReference>
<reference evidence="8 9" key="1">
    <citation type="submission" date="2018-10" db="EMBL/GenBank/DDBJ databases">
        <title>Genome sequencing of Pedobacter jejuensis TNB23.</title>
        <authorList>
            <person name="Cho Y.-J."/>
            <person name="Cho A."/>
            <person name="Kim O.-S."/>
        </authorList>
    </citation>
    <scope>NUCLEOTIDE SEQUENCE [LARGE SCALE GENOMIC DNA]</scope>
    <source>
        <strain evidence="8 9">TNB23</strain>
    </source>
</reference>
<dbReference type="AlphaFoldDB" id="A0A3N0BR30"/>
<dbReference type="GO" id="GO:0000160">
    <property type="term" value="P:phosphorelay signal transduction system"/>
    <property type="evidence" value="ECO:0007669"/>
    <property type="project" value="UniProtKB-KW"/>
</dbReference>
<evidence type="ECO:0000313" key="8">
    <source>
        <dbReference type="EMBL" id="RNL51422.1"/>
    </source>
</evidence>
<evidence type="ECO:0000313" key="9">
    <source>
        <dbReference type="Proteomes" id="UP000274046"/>
    </source>
</evidence>
<proteinExistence type="predicted"/>
<evidence type="ECO:0000256" key="6">
    <source>
        <dbReference type="ARBA" id="ARBA00023012"/>
    </source>
</evidence>
<keyword evidence="6" id="KW-0902">Two-component regulatory system</keyword>
<sequence length="107" mass="11720">MAQILTNLITNAIKYTPSGGEINIASKIIDDRIRISITDHGIGIPKKDFDIIFDRLYRIGSSGVIKGLGFGLYICQKIIQQLGGTITVESEEGIGSTFSFELPYPNK</sequence>
<protein>
    <recommendedName>
        <fullName evidence="2">histidine kinase</fullName>
        <ecNumber evidence="2">2.7.13.3</ecNumber>
    </recommendedName>
</protein>
<evidence type="ECO:0000256" key="4">
    <source>
        <dbReference type="ARBA" id="ARBA00022679"/>
    </source>
</evidence>
<dbReference type="GO" id="GO:0004673">
    <property type="term" value="F:protein histidine kinase activity"/>
    <property type="evidence" value="ECO:0007669"/>
    <property type="project" value="UniProtKB-EC"/>
</dbReference>
<dbReference type="PANTHER" id="PTHR43711:SF31">
    <property type="entry name" value="HISTIDINE KINASE"/>
    <property type="match status" value="1"/>
</dbReference>
<dbReference type="Proteomes" id="UP000274046">
    <property type="component" value="Unassembled WGS sequence"/>
</dbReference>
<keyword evidence="9" id="KW-1185">Reference proteome</keyword>
<evidence type="ECO:0000256" key="5">
    <source>
        <dbReference type="ARBA" id="ARBA00022777"/>
    </source>
</evidence>
<dbReference type="OrthoDB" id="9813151at2"/>
<dbReference type="InterPro" id="IPR004358">
    <property type="entry name" value="Sig_transdc_His_kin-like_C"/>
</dbReference>
<dbReference type="InterPro" id="IPR050736">
    <property type="entry name" value="Sensor_HK_Regulatory"/>
</dbReference>
<dbReference type="InterPro" id="IPR003594">
    <property type="entry name" value="HATPase_dom"/>
</dbReference>
<name>A0A3N0BR30_9SPHI</name>
<evidence type="ECO:0000256" key="1">
    <source>
        <dbReference type="ARBA" id="ARBA00000085"/>
    </source>
</evidence>
<keyword evidence="3" id="KW-0597">Phosphoprotein</keyword>
<keyword evidence="5" id="KW-0418">Kinase</keyword>
<dbReference type="Gene3D" id="3.30.565.10">
    <property type="entry name" value="Histidine kinase-like ATPase, C-terminal domain"/>
    <property type="match status" value="1"/>
</dbReference>
<accession>A0A3N0BR30</accession>
<dbReference type="EC" id="2.7.13.3" evidence="2"/>
<dbReference type="FunFam" id="3.30.565.10:FF:000006">
    <property type="entry name" value="Sensor histidine kinase WalK"/>
    <property type="match status" value="1"/>
</dbReference>
<dbReference type="CDD" id="cd00075">
    <property type="entry name" value="HATPase"/>
    <property type="match status" value="1"/>
</dbReference>
<dbReference type="GO" id="GO:0005524">
    <property type="term" value="F:ATP binding"/>
    <property type="evidence" value="ECO:0007669"/>
    <property type="project" value="UniProtKB-KW"/>
</dbReference>
<dbReference type="SMART" id="SM00387">
    <property type="entry name" value="HATPase_c"/>
    <property type="match status" value="1"/>
</dbReference>
<dbReference type="InterPro" id="IPR036890">
    <property type="entry name" value="HATPase_C_sf"/>
</dbReference>
<evidence type="ECO:0000256" key="3">
    <source>
        <dbReference type="ARBA" id="ARBA00022553"/>
    </source>
</evidence>
<comment type="catalytic activity">
    <reaction evidence="1">
        <text>ATP + protein L-histidine = ADP + protein N-phospho-L-histidine.</text>
        <dbReference type="EC" id="2.7.13.3"/>
    </reaction>
</comment>